<keyword evidence="11" id="KW-0443">Lipid metabolism</keyword>
<evidence type="ECO:0000256" key="7">
    <source>
        <dbReference type="ARBA" id="ARBA00022741"/>
    </source>
</evidence>
<keyword evidence="3" id="KW-1003">Cell membrane</keyword>
<comment type="similarity">
    <text evidence="2">Belongs to the bacterial diacylglycerol kinase family.</text>
</comment>
<dbReference type="GO" id="GO:0046872">
    <property type="term" value="F:metal ion binding"/>
    <property type="evidence" value="ECO:0007669"/>
    <property type="project" value="UniProtKB-KW"/>
</dbReference>
<feature type="transmembrane region" description="Helical" evidence="19">
    <location>
        <begin position="188"/>
        <end position="205"/>
    </location>
</feature>
<feature type="binding site" evidence="16">
    <location>
        <position position="78"/>
    </location>
    <ligand>
        <name>substrate</name>
    </ligand>
</feature>
<dbReference type="Gene3D" id="1.10.287.3610">
    <property type="match status" value="1"/>
</dbReference>
<comment type="subcellular location">
    <subcellularLocation>
        <location evidence="1">Cell membrane</location>
        <topology evidence="1">Multi-pass membrane protein</topology>
    </subcellularLocation>
</comment>
<feature type="active site" description="Proton acceptor" evidence="15">
    <location>
        <position position="78"/>
    </location>
</feature>
<sequence>MTVPAPHRPQFPSRRSNGLFASFGHAWAGLIHTVAWQRNMRIHLISGVLVGLVGSGIPLGLAEKVTLIFCVLLIFFAEILNSALEQLVDLAVQQFDEKARLTKDAAAAGVLVLAGGTVVIFAAILINYWETVRTNTDAIFRQVALGLPLAGCATVLVLPQPRPAAIDVLAFLTGCGLLALTAPTSASLVFTALTAALLFIAGAAARERRRHPQP</sequence>
<keyword evidence="14" id="KW-1208">Phospholipid metabolism</keyword>
<gene>
    <name evidence="20" type="ORF">D7V88_05655</name>
</gene>
<keyword evidence="18" id="KW-0479">Metal-binding</keyword>
<evidence type="ECO:0000256" key="9">
    <source>
        <dbReference type="ARBA" id="ARBA00022840"/>
    </source>
</evidence>
<dbReference type="RefSeq" id="WP_120539573.1">
    <property type="nucleotide sequence ID" value="NZ_RAVZ01000023.1"/>
</dbReference>
<keyword evidence="6 19" id="KW-0812">Transmembrane</keyword>
<dbReference type="PANTHER" id="PTHR34299">
    <property type="entry name" value="DIACYLGLYCEROL KINASE"/>
    <property type="match status" value="1"/>
</dbReference>
<keyword evidence="10 19" id="KW-1133">Transmembrane helix</keyword>
<dbReference type="PANTHER" id="PTHR34299:SF1">
    <property type="entry name" value="DIACYLGLYCEROL KINASE"/>
    <property type="match status" value="1"/>
</dbReference>
<evidence type="ECO:0000256" key="15">
    <source>
        <dbReference type="PIRSR" id="PIRSR600829-1"/>
    </source>
</evidence>
<comment type="cofactor">
    <cofactor evidence="18">
        <name>Mg(2+)</name>
        <dbReference type="ChEBI" id="CHEBI:18420"/>
    </cofactor>
    <text evidence="18">Mn(2+), Zn(2+), Cd(2+) and Co(2+) support activity to lesser extents.</text>
</comment>
<organism evidence="20 21">
    <name type="scientific">Corallococcus terminator</name>
    <dbReference type="NCBI Taxonomy" id="2316733"/>
    <lineage>
        <taxon>Bacteria</taxon>
        <taxon>Pseudomonadati</taxon>
        <taxon>Myxococcota</taxon>
        <taxon>Myxococcia</taxon>
        <taxon>Myxococcales</taxon>
        <taxon>Cystobacterineae</taxon>
        <taxon>Myxococcaceae</taxon>
        <taxon>Corallococcus</taxon>
    </lineage>
</organism>
<evidence type="ECO:0000256" key="10">
    <source>
        <dbReference type="ARBA" id="ARBA00022989"/>
    </source>
</evidence>
<feature type="transmembrane region" description="Helical" evidence="19">
    <location>
        <begin position="138"/>
        <end position="158"/>
    </location>
</feature>
<evidence type="ECO:0000256" key="17">
    <source>
        <dbReference type="PIRSR" id="PIRSR600829-3"/>
    </source>
</evidence>
<accession>A0A3A8JQ30</accession>
<dbReference type="EMBL" id="RAVZ01000023">
    <property type="protein sequence ID" value="RKG92551.1"/>
    <property type="molecule type" value="Genomic_DNA"/>
</dbReference>
<evidence type="ECO:0000256" key="4">
    <source>
        <dbReference type="ARBA" id="ARBA00022516"/>
    </source>
</evidence>
<keyword evidence="9 17" id="KW-0067">ATP-binding</keyword>
<evidence type="ECO:0000256" key="14">
    <source>
        <dbReference type="ARBA" id="ARBA00023264"/>
    </source>
</evidence>
<dbReference type="GO" id="GO:0016301">
    <property type="term" value="F:kinase activity"/>
    <property type="evidence" value="ECO:0007669"/>
    <property type="project" value="UniProtKB-KW"/>
</dbReference>
<feature type="binding site" evidence="17">
    <location>
        <position position="15"/>
    </location>
    <ligand>
        <name>ATP</name>
        <dbReference type="ChEBI" id="CHEBI:30616"/>
    </ligand>
</feature>
<name>A0A3A8JQ30_9BACT</name>
<evidence type="ECO:0000313" key="20">
    <source>
        <dbReference type="EMBL" id="RKG92551.1"/>
    </source>
</evidence>
<feature type="binding site" evidence="16">
    <location>
        <position position="15"/>
    </location>
    <ligand>
        <name>substrate</name>
    </ligand>
</feature>
<dbReference type="InterPro" id="IPR033717">
    <property type="entry name" value="UDPK"/>
</dbReference>
<protein>
    <submittedName>
        <fullName evidence="20">Diacylglycerol kinase family protein</fullName>
    </submittedName>
</protein>
<evidence type="ECO:0000256" key="8">
    <source>
        <dbReference type="ARBA" id="ARBA00022777"/>
    </source>
</evidence>
<keyword evidence="13" id="KW-0594">Phospholipid biosynthesis</keyword>
<evidence type="ECO:0000256" key="18">
    <source>
        <dbReference type="PIRSR" id="PIRSR600829-4"/>
    </source>
</evidence>
<dbReference type="AlphaFoldDB" id="A0A3A8JQ30"/>
<keyword evidence="5" id="KW-0808">Transferase</keyword>
<evidence type="ECO:0000256" key="19">
    <source>
        <dbReference type="SAM" id="Phobius"/>
    </source>
</evidence>
<reference evidence="21" key="1">
    <citation type="submission" date="2018-09" db="EMBL/GenBank/DDBJ databases">
        <authorList>
            <person name="Livingstone P.G."/>
            <person name="Whitworth D.E."/>
        </authorList>
    </citation>
    <scope>NUCLEOTIDE SEQUENCE [LARGE SCALE GENOMIC DNA]</scope>
    <source>
        <strain evidence="21">CA054A</strain>
    </source>
</reference>
<proteinExistence type="inferred from homology"/>
<feature type="binding site" evidence="17">
    <location>
        <position position="85"/>
    </location>
    <ligand>
        <name>ATP</name>
        <dbReference type="ChEBI" id="CHEBI:30616"/>
    </ligand>
</feature>
<feature type="transmembrane region" description="Helical" evidence="19">
    <location>
        <begin position="18"/>
        <end position="35"/>
    </location>
</feature>
<evidence type="ECO:0000256" key="12">
    <source>
        <dbReference type="ARBA" id="ARBA00023136"/>
    </source>
</evidence>
<keyword evidence="12 19" id="KW-0472">Membrane</keyword>
<keyword evidence="21" id="KW-1185">Reference proteome</keyword>
<dbReference type="CDD" id="cd14265">
    <property type="entry name" value="UDPK_IM_like"/>
    <property type="match status" value="1"/>
</dbReference>
<dbReference type="Proteomes" id="UP000268094">
    <property type="component" value="Unassembled WGS sequence"/>
</dbReference>
<evidence type="ECO:0000256" key="5">
    <source>
        <dbReference type="ARBA" id="ARBA00022679"/>
    </source>
</evidence>
<evidence type="ECO:0000256" key="1">
    <source>
        <dbReference type="ARBA" id="ARBA00004651"/>
    </source>
</evidence>
<feature type="transmembrane region" description="Helical" evidence="19">
    <location>
        <begin position="42"/>
        <end position="59"/>
    </location>
</feature>
<evidence type="ECO:0000256" key="3">
    <source>
        <dbReference type="ARBA" id="ARBA00022475"/>
    </source>
</evidence>
<evidence type="ECO:0000256" key="6">
    <source>
        <dbReference type="ARBA" id="ARBA00022692"/>
    </source>
</evidence>
<dbReference type="GO" id="GO:0005886">
    <property type="term" value="C:plasma membrane"/>
    <property type="evidence" value="ECO:0007669"/>
    <property type="project" value="UniProtKB-SubCell"/>
</dbReference>
<feature type="transmembrane region" description="Helical" evidence="19">
    <location>
        <begin position="105"/>
        <end position="126"/>
    </location>
</feature>
<evidence type="ECO:0000256" key="11">
    <source>
        <dbReference type="ARBA" id="ARBA00023098"/>
    </source>
</evidence>
<evidence type="ECO:0000313" key="21">
    <source>
        <dbReference type="Proteomes" id="UP000268094"/>
    </source>
</evidence>
<dbReference type="Pfam" id="PF01219">
    <property type="entry name" value="DAGK_prokar"/>
    <property type="match status" value="1"/>
</dbReference>
<evidence type="ECO:0000256" key="13">
    <source>
        <dbReference type="ARBA" id="ARBA00023209"/>
    </source>
</evidence>
<keyword evidence="8 20" id="KW-0418">Kinase</keyword>
<comment type="caution">
    <text evidence="20">The sequence shown here is derived from an EMBL/GenBank/DDBJ whole genome shotgun (WGS) entry which is preliminary data.</text>
</comment>
<feature type="transmembrane region" description="Helical" evidence="19">
    <location>
        <begin position="65"/>
        <end position="84"/>
    </location>
</feature>
<dbReference type="PROSITE" id="PS01069">
    <property type="entry name" value="DAGK_PROKAR"/>
    <property type="match status" value="1"/>
</dbReference>
<keyword evidence="18" id="KW-0460">Magnesium</keyword>
<dbReference type="OrthoDB" id="9789934at2"/>
<dbReference type="InterPro" id="IPR036945">
    <property type="entry name" value="DAGK_sf"/>
</dbReference>
<dbReference type="GO" id="GO:0005524">
    <property type="term" value="F:ATP binding"/>
    <property type="evidence" value="ECO:0007669"/>
    <property type="project" value="UniProtKB-KW"/>
</dbReference>
<dbReference type="GO" id="GO:0008654">
    <property type="term" value="P:phospholipid biosynthetic process"/>
    <property type="evidence" value="ECO:0007669"/>
    <property type="project" value="UniProtKB-KW"/>
</dbReference>
<feature type="binding site" evidence="17">
    <location>
        <begin position="103"/>
        <end position="104"/>
    </location>
    <ligand>
        <name>ATP</name>
        <dbReference type="ChEBI" id="CHEBI:30616"/>
    </ligand>
</feature>
<evidence type="ECO:0000256" key="2">
    <source>
        <dbReference type="ARBA" id="ARBA00005967"/>
    </source>
</evidence>
<keyword evidence="4" id="KW-0444">Lipid biosynthesis</keyword>
<evidence type="ECO:0000256" key="16">
    <source>
        <dbReference type="PIRSR" id="PIRSR600829-2"/>
    </source>
</evidence>
<feature type="binding site" evidence="18">
    <location>
        <position position="85"/>
    </location>
    <ligand>
        <name>a divalent metal cation</name>
        <dbReference type="ChEBI" id="CHEBI:60240"/>
    </ligand>
</feature>
<keyword evidence="7 17" id="KW-0547">Nucleotide-binding</keyword>
<dbReference type="InterPro" id="IPR000829">
    <property type="entry name" value="DAGK"/>
</dbReference>